<keyword evidence="3" id="KW-1185">Reference proteome</keyword>
<feature type="chain" id="PRO_5036999409" evidence="1">
    <location>
        <begin position="28"/>
        <end position="259"/>
    </location>
</feature>
<keyword evidence="1" id="KW-0732">Signal</keyword>
<feature type="signal peptide" evidence="1">
    <location>
        <begin position="1"/>
        <end position="27"/>
    </location>
</feature>
<dbReference type="RefSeq" id="WP_188253588.1">
    <property type="nucleotide sequence ID" value="NZ_JABVCF010000002.1"/>
</dbReference>
<dbReference type="Proteomes" id="UP000680348">
    <property type="component" value="Unassembled WGS sequence"/>
</dbReference>
<protein>
    <submittedName>
        <fullName evidence="2">DUF3108 domain-containing protein</fullName>
    </submittedName>
</protein>
<dbReference type="EMBL" id="JAGWCR010000002">
    <property type="protein sequence ID" value="MBS3648032.1"/>
    <property type="molecule type" value="Genomic_DNA"/>
</dbReference>
<dbReference type="Pfam" id="PF11306">
    <property type="entry name" value="DUF3108"/>
    <property type="match status" value="1"/>
</dbReference>
<sequence>MKIFARLGVLLVASLVAAIAGAISAQAETFRGEYTIYIYGLPIARSTFESDVSRDRFRIDGTVASAGLAEIFERTRGSATASGRFSGERTQTGGFRMEYTEGRRKQMTALGFSGGTVVKNENVPPLKKRGDKWVPVRAEHLKDVIDPLSAGLVRANSPDEVCGRTVKLFDGEFRFDTTLRPVATPAAAKDYGDKVVTCRVSVTPVAGYRKGRRALDYLKSKSKIIVSFAPLGSTGVYAPVYATIGTEIGTVKVFSKRLD</sequence>
<name>A0A942I1H7_9HYPH</name>
<evidence type="ECO:0000313" key="3">
    <source>
        <dbReference type="Proteomes" id="UP000680348"/>
    </source>
</evidence>
<dbReference type="AlphaFoldDB" id="A0A942I1H7"/>
<dbReference type="InterPro" id="IPR021457">
    <property type="entry name" value="DUF3108"/>
</dbReference>
<evidence type="ECO:0000256" key="1">
    <source>
        <dbReference type="SAM" id="SignalP"/>
    </source>
</evidence>
<gene>
    <name evidence="2" type="ORF">KEU06_05230</name>
</gene>
<evidence type="ECO:0000313" key="2">
    <source>
        <dbReference type="EMBL" id="MBS3648032.1"/>
    </source>
</evidence>
<reference evidence="2" key="1">
    <citation type="submission" date="2021-04" db="EMBL/GenBank/DDBJ databases">
        <title>Pseudaminobacter soli sp. nov., isolated from paddy soil contaminated by heavy metals.</title>
        <authorList>
            <person name="Zhang K."/>
        </authorList>
    </citation>
    <scope>NUCLEOTIDE SEQUENCE</scope>
    <source>
        <strain evidence="2">19-2017</strain>
    </source>
</reference>
<proteinExistence type="predicted"/>
<accession>A0A942I1H7</accession>
<comment type="caution">
    <text evidence="2">The sequence shown here is derived from an EMBL/GenBank/DDBJ whole genome shotgun (WGS) entry which is preliminary data.</text>
</comment>
<organism evidence="2 3">
    <name type="scientific">Pseudaminobacter soli</name>
    <name type="common">ex Zhang et al. 2022</name>
    <dbReference type="NCBI Taxonomy" id="2831468"/>
    <lineage>
        <taxon>Bacteria</taxon>
        <taxon>Pseudomonadati</taxon>
        <taxon>Pseudomonadota</taxon>
        <taxon>Alphaproteobacteria</taxon>
        <taxon>Hyphomicrobiales</taxon>
        <taxon>Phyllobacteriaceae</taxon>
        <taxon>Pseudaminobacter</taxon>
    </lineage>
</organism>